<accession>A0ABM7ELT9</accession>
<protein>
    <submittedName>
        <fullName evidence="1">Uncharacterized protein</fullName>
    </submittedName>
</protein>
<organism evidence="1 2">
    <name type="scientific">Pseudomonas putida NBRC 14164</name>
    <dbReference type="NCBI Taxonomy" id="1211579"/>
    <lineage>
        <taxon>Bacteria</taxon>
        <taxon>Pseudomonadati</taxon>
        <taxon>Pseudomonadota</taxon>
        <taxon>Gammaproteobacteria</taxon>
        <taxon>Pseudomonadales</taxon>
        <taxon>Pseudomonadaceae</taxon>
        <taxon>Pseudomonas</taxon>
    </lineage>
</organism>
<proteinExistence type="predicted"/>
<dbReference type="GeneID" id="45526280"/>
<dbReference type="RefSeq" id="WP_016501738.1">
    <property type="nucleotide sequence ID" value="NC_021505.1"/>
</dbReference>
<evidence type="ECO:0000313" key="2">
    <source>
        <dbReference type="Proteomes" id="UP000016702"/>
    </source>
</evidence>
<gene>
    <name evidence="1" type="ORF">PP4_48000</name>
</gene>
<reference evidence="1 2" key="1">
    <citation type="journal article" date="2014" name="Genome Announc.">
        <title>The Complete Genome Sequence of Pseudomonas putida NBRC 14164T Confirms High Intraspecies Variation.</title>
        <authorList>
            <person name="Ohji S."/>
            <person name="Yamazoe A."/>
            <person name="Hosoyama A."/>
            <person name="Tsuchikane K."/>
            <person name="Ezaki T."/>
            <person name="Fujita N."/>
        </authorList>
    </citation>
    <scope>NUCLEOTIDE SEQUENCE [LARGE SCALE GENOMIC DNA]</scope>
    <source>
        <strain evidence="1 2">NBRC 14164</strain>
    </source>
</reference>
<dbReference type="EMBL" id="AP013070">
    <property type="protein sequence ID" value="BAN56653.1"/>
    <property type="molecule type" value="Genomic_DNA"/>
</dbReference>
<sequence length="431" mass="49423">MFGRRMDRFKAFLESKAGRRAVHEKRERRRVRIVIDGIEPKSKKMPKAEKCELQSAIVDHLKRFKRQAFTGDIALKLQLNTTDKNAPQAHTIAKNLLDLFGLKEASVQWPRKHLLYKDDKQIQVLSVSCRHGNNEPFIYVEATPLSVMLEELRIAAEASRKDELSLEALYREDMATDWIGDYRKLVENEAKSRADYGELYEPYLKLTRVNAQQALLNQAGMGISVLNWLYEDPLSKLKLDGFAASDWANLISRSILRLQFGELPIAPGSSKLFKERVAAEVQAFKERWAWILDPWEVAVGLEVIVRPNPNTPPDVLHDLDNIVRDYLIPEIVPRLKTVTDPLWLVDWEAMEKAGVYSGNKAWSLLRSTPRLPASTKSGVTRYEVWRLPAVIGQPGILSVALTADTDGRGDLIDRIQRHVKEIVEREEKRRW</sequence>
<dbReference type="Proteomes" id="UP000016702">
    <property type="component" value="Chromosome"/>
</dbReference>
<evidence type="ECO:0000313" key="1">
    <source>
        <dbReference type="EMBL" id="BAN56653.1"/>
    </source>
</evidence>
<name>A0ABM7ELT9_PSEPU</name>
<keyword evidence="2" id="KW-1185">Reference proteome</keyword>